<evidence type="ECO:0000256" key="2">
    <source>
        <dbReference type="ARBA" id="ARBA00022980"/>
    </source>
</evidence>
<dbReference type="GeneID" id="92026702"/>
<comment type="caution">
    <text evidence="6">The sequence shown here is derived from an EMBL/GenBank/DDBJ whole genome shotgun (WGS) entry which is preliminary data.</text>
</comment>
<reference evidence="6 7" key="1">
    <citation type="submission" date="2024-04" db="EMBL/GenBank/DDBJ databases">
        <title>Phyllosticta paracitricarpa is synonymous to the EU quarantine fungus P. citricarpa based on phylogenomic analyses.</title>
        <authorList>
            <consortium name="Lawrence Berkeley National Laboratory"/>
            <person name="Van ingen-buijs V.A."/>
            <person name="Van westerhoven A.C."/>
            <person name="Haridas S."/>
            <person name="Skiadas P."/>
            <person name="Martin F."/>
            <person name="Groenewald J.Z."/>
            <person name="Crous P.W."/>
            <person name="Seidl M.F."/>
        </authorList>
    </citation>
    <scope>NUCLEOTIDE SEQUENCE [LARGE SCALE GENOMIC DNA]</scope>
    <source>
        <strain evidence="6 7">CPC 17464</strain>
    </source>
</reference>
<comment type="similarity">
    <text evidence="1">Belongs to the universal ribosomal protein uS7 family.</text>
</comment>
<evidence type="ECO:0000256" key="4">
    <source>
        <dbReference type="SAM" id="MobiDB-lite"/>
    </source>
</evidence>
<organism evidence="6 7">
    <name type="scientific">Phyllosticta citribraziliensis</name>
    <dbReference type="NCBI Taxonomy" id="989973"/>
    <lineage>
        <taxon>Eukaryota</taxon>
        <taxon>Fungi</taxon>
        <taxon>Dikarya</taxon>
        <taxon>Ascomycota</taxon>
        <taxon>Pezizomycotina</taxon>
        <taxon>Dothideomycetes</taxon>
        <taxon>Dothideomycetes incertae sedis</taxon>
        <taxon>Botryosphaeriales</taxon>
        <taxon>Phyllostictaceae</taxon>
        <taxon>Phyllosticta</taxon>
    </lineage>
</organism>
<dbReference type="InterPro" id="IPR036823">
    <property type="entry name" value="Ribosomal_uS7_dom_sf"/>
</dbReference>
<dbReference type="SUPFAM" id="SSF47973">
    <property type="entry name" value="Ribosomal protein S7"/>
    <property type="match status" value="1"/>
</dbReference>
<dbReference type="EMBL" id="JBBPEH010000001">
    <property type="protein sequence ID" value="KAK7544268.1"/>
    <property type="molecule type" value="Genomic_DNA"/>
</dbReference>
<dbReference type="Gene3D" id="1.10.455.10">
    <property type="entry name" value="Ribosomal protein S7 domain"/>
    <property type="match status" value="1"/>
</dbReference>
<dbReference type="InterPro" id="IPR023798">
    <property type="entry name" value="Ribosomal_uS7_dom"/>
</dbReference>
<dbReference type="InterPro" id="IPR047988">
    <property type="entry name" value="Ribosomal_uS7m_fungi"/>
</dbReference>
<dbReference type="Pfam" id="PF00177">
    <property type="entry name" value="Ribosomal_S7"/>
    <property type="match status" value="1"/>
</dbReference>
<evidence type="ECO:0000313" key="6">
    <source>
        <dbReference type="EMBL" id="KAK7544268.1"/>
    </source>
</evidence>
<feature type="region of interest" description="Disordered" evidence="4">
    <location>
        <begin position="100"/>
        <end position="123"/>
    </location>
</feature>
<evidence type="ECO:0000256" key="3">
    <source>
        <dbReference type="ARBA" id="ARBA00023274"/>
    </source>
</evidence>
<sequence>MPPRTSIIASARSLALRPKPAVPQWHAARFAPVVRRGFADDSSQPKNDSKPEPKGPNTDPLPHVSEEARDMAKIQGKQSPEIEQGTPIDEVIRKDIEAQKHLPKVMRDSLKSSAPGGSRSFSTSAVARQEMQESGQMEPPADEMLPVEFPNDTGVQAFSENRFVTPLNEHGLKFPPVPMPMPAEDRLKSRQDPVVEFFTNMMMKHGEKAAAERNMNFILNHLRTTAPPKLNPATPLLPGAPPPSHLPLNPVLYLTLAVDSVAPLLRIKNLKGQAGGGQALQMPVALNQRQRRRAAIEWIITSASKKRGKGSGKFMFAQKVAEEVVSVVQGTSSCWERRLNFHKQGVAARANLTAGSGRKRQSRR</sequence>
<protein>
    <submittedName>
        <fullName evidence="6">Ribosomal protein S7 domain-containing protein</fullName>
    </submittedName>
</protein>
<dbReference type="GO" id="GO:0005840">
    <property type="term" value="C:ribosome"/>
    <property type="evidence" value="ECO:0007669"/>
    <property type="project" value="UniProtKB-KW"/>
</dbReference>
<evidence type="ECO:0000259" key="5">
    <source>
        <dbReference type="Pfam" id="PF00177"/>
    </source>
</evidence>
<keyword evidence="3" id="KW-0687">Ribonucleoprotein</keyword>
<evidence type="ECO:0000256" key="1">
    <source>
        <dbReference type="ARBA" id="ARBA00007151"/>
    </source>
</evidence>
<feature type="compositionally biased region" description="Basic and acidic residues" evidence="4">
    <location>
        <begin position="100"/>
        <end position="110"/>
    </location>
</feature>
<evidence type="ECO:0000313" key="7">
    <source>
        <dbReference type="Proteomes" id="UP001360953"/>
    </source>
</evidence>
<dbReference type="PANTHER" id="PTHR11205">
    <property type="entry name" value="RIBOSOMAL PROTEIN S7"/>
    <property type="match status" value="1"/>
</dbReference>
<keyword evidence="7" id="KW-1185">Reference proteome</keyword>
<feature type="domain" description="Small ribosomal subunit protein uS7" evidence="5">
    <location>
        <begin position="190"/>
        <end position="349"/>
    </location>
</feature>
<proteinExistence type="inferred from homology"/>
<dbReference type="CDD" id="cd14868">
    <property type="entry name" value="uS7_Mitochondria_Fungi"/>
    <property type="match status" value="1"/>
</dbReference>
<accession>A0ABR1M8R6</accession>
<feature type="region of interest" description="Disordered" evidence="4">
    <location>
        <begin position="36"/>
        <end position="88"/>
    </location>
</feature>
<dbReference type="RefSeq" id="XP_066659503.1">
    <property type="nucleotide sequence ID" value="XM_066793796.1"/>
</dbReference>
<gene>
    <name evidence="6" type="ORF">J3D65DRAFT_11787</name>
</gene>
<name>A0ABR1M8R6_9PEZI</name>
<keyword evidence="2 6" id="KW-0689">Ribosomal protein</keyword>
<dbReference type="InterPro" id="IPR000235">
    <property type="entry name" value="Ribosomal_uS7"/>
</dbReference>
<dbReference type="Proteomes" id="UP001360953">
    <property type="component" value="Unassembled WGS sequence"/>
</dbReference>